<keyword evidence="2" id="KW-0067">ATP-binding</keyword>
<sequence>MSNDGYGDMIDDRMGRLDRDLPRLGNRGMFGRAGKTARARGHLRLVSRNDSPVQIRTAPEMQAGRDPWHALRQAGLGPESMFRADSPAGADTAVEAAFDMLRTKLVKILRTNGWNRVAVAAPTRGCGATFSAVSLAMSLAGIPGTRTVLMDMNLRRPGVADALDMTAAGTMRAFLTGATEMGDHMVRAGDALALGLTRGAANDAGDVLNSEVCATVFNDMIDRLSPDVALCDLPPVLENDDLSAFLPHVDGVILVADADRTTADHIARCEEQLFGQTQVLGVVLNQVARSGPAPFFA</sequence>
<evidence type="ECO:0000256" key="2">
    <source>
        <dbReference type="ARBA" id="ARBA00022840"/>
    </source>
</evidence>
<organism evidence="3 4">
    <name type="scientific">Arenibacterium halophilum</name>
    <dbReference type="NCBI Taxonomy" id="2583821"/>
    <lineage>
        <taxon>Bacteria</taxon>
        <taxon>Pseudomonadati</taxon>
        <taxon>Pseudomonadota</taxon>
        <taxon>Alphaproteobacteria</taxon>
        <taxon>Rhodobacterales</taxon>
        <taxon>Paracoccaceae</taxon>
        <taxon>Arenibacterium</taxon>
    </lineage>
</organism>
<reference evidence="3 4" key="1">
    <citation type="submission" date="2019-05" db="EMBL/GenBank/DDBJ databases">
        <title>Marivita sp. nov. isolated from sea sediment.</title>
        <authorList>
            <person name="Kim W."/>
        </authorList>
    </citation>
    <scope>NUCLEOTIDE SEQUENCE [LARGE SCALE GENOMIC DNA]</scope>
    <source>
        <strain evidence="3 4">CAU 1492</strain>
    </source>
</reference>
<accession>A0ABY2X6Z1</accession>
<keyword evidence="1" id="KW-0547">Nucleotide-binding</keyword>
<dbReference type="InterPro" id="IPR005702">
    <property type="entry name" value="Wzc-like_C"/>
</dbReference>
<dbReference type="Gene3D" id="3.40.50.300">
    <property type="entry name" value="P-loop containing nucleotide triphosphate hydrolases"/>
    <property type="match status" value="1"/>
</dbReference>
<name>A0ABY2X6Z1_9RHOB</name>
<keyword evidence="3" id="KW-0808">Transferase</keyword>
<evidence type="ECO:0000256" key="1">
    <source>
        <dbReference type="ARBA" id="ARBA00022741"/>
    </source>
</evidence>
<dbReference type="GO" id="GO:0016301">
    <property type="term" value="F:kinase activity"/>
    <property type="evidence" value="ECO:0007669"/>
    <property type="project" value="UniProtKB-KW"/>
</dbReference>
<keyword evidence="4" id="KW-1185">Reference proteome</keyword>
<comment type="caution">
    <text evidence="3">The sequence shown here is derived from an EMBL/GenBank/DDBJ whole genome shotgun (WGS) entry which is preliminary data.</text>
</comment>
<gene>
    <name evidence="3" type="ORF">FGK64_14805</name>
</gene>
<dbReference type="EMBL" id="VCPC01000003">
    <property type="protein sequence ID" value="TMV11545.1"/>
    <property type="molecule type" value="Genomic_DNA"/>
</dbReference>
<dbReference type="PANTHER" id="PTHR32309:SF31">
    <property type="entry name" value="CAPSULAR EXOPOLYSACCHARIDE FAMILY"/>
    <property type="match status" value="1"/>
</dbReference>
<dbReference type="RefSeq" id="WP_138864611.1">
    <property type="nucleotide sequence ID" value="NZ_VCPC01000003.1"/>
</dbReference>
<dbReference type="PANTHER" id="PTHR32309">
    <property type="entry name" value="TYROSINE-PROTEIN KINASE"/>
    <property type="match status" value="1"/>
</dbReference>
<evidence type="ECO:0000313" key="3">
    <source>
        <dbReference type="EMBL" id="TMV11545.1"/>
    </source>
</evidence>
<evidence type="ECO:0000313" key="4">
    <source>
        <dbReference type="Proteomes" id="UP001191082"/>
    </source>
</evidence>
<proteinExistence type="predicted"/>
<dbReference type="Proteomes" id="UP001191082">
    <property type="component" value="Unassembled WGS sequence"/>
</dbReference>
<dbReference type="InterPro" id="IPR027417">
    <property type="entry name" value="P-loop_NTPase"/>
</dbReference>
<dbReference type="SUPFAM" id="SSF52540">
    <property type="entry name" value="P-loop containing nucleoside triphosphate hydrolases"/>
    <property type="match status" value="1"/>
</dbReference>
<dbReference type="CDD" id="cd05387">
    <property type="entry name" value="BY-kinase"/>
    <property type="match status" value="1"/>
</dbReference>
<protein>
    <submittedName>
        <fullName evidence="3">CpsD/CapB family tyrosine-protein kinase</fullName>
    </submittedName>
</protein>
<keyword evidence="3" id="KW-0418">Kinase</keyword>
<dbReference type="InterPro" id="IPR050445">
    <property type="entry name" value="Bact_polysacc_biosynth/exp"/>
</dbReference>